<sequence>MDNFANNGNIVAIYNLGNCYRNGNGVEKDYNKAFELDKQLAEGGYSGGSE</sequence>
<accession>U9SL35</accession>
<dbReference type="Gene3D" id="1.25.40.10">
    <property type="entry name" value="Tetratricopeptide repeat domain"/>
    <property type="match status" value="1"/>
</dbReference>
<dbReference type="SUPFAM" id="SSF81901">
    <property type="entry name" value="HCP-like"/>
    <property type="match status" value="1"/>
</dbReference>
<dbReference type="AlphaFoldDB" id="U9SL35"/>
<protein>
    <recommendedName>
        <fullName evidence="2">Sel1 repeat family protein</fullName>
    </recommendedName>
</protein>
<organism evidence="1">
    <name type="scientific">Rhizophagus irregularis (strain DAOM 181602 / DAOM 197198 / MUCL 43194)</name>
    <name type="common">Arbuscular mycorrhizal fungus</name>
    <name type="synonym">Glomus intraradices</name>
    <dbReference type="NCBI Taxonomy" id="747089"/>
    <lineage>
        <taxon>Eukaryota</taxon>
        <taxon>Fungi</taxon>
        <taxon>Fungi incertae sedis</taxon>
        <taxon>Mucoromycota</taxon>
        <taxon>Glomeromycotina</taxon>
        <taxon>Glomeromycetes</taxon>
        <taxon>Glomerales</taxon>
        <taxon>Glomeraceae</taxon>
        <taxon>Rhizophagus</taxon>
    </lineage>
</organism>
<dbReference type="HOGENOM" id="CLU_3125802_0_0_1"/>
<evidence type="ECO:0000313" key="1">
    <source>
        <dbReference type="EMBL" id="ERZ94712.1"/>
    </source>
</evidence>
<dbReference type="SMART" id="SM00671">
    <property type="entry name" value="SEL1"/>
    <property type="match status" value="1"/>
</dbReference>
<dbReference type="EMBL" id="KI301808">
    <property type="protein sequence ID" value="ERZ94712.1"/>
    <property type="molecule type" value="Genomic_DNA"/>
</dbReference>
<dbReference type="InterPro" id="IPR006597">
    <property type="entry name" value="Sel1-like"/>
</dbReference>
<proteinExistence type="predicted"/>
<dbReference type="Pfam" id="PF08238">
    <property type="entry name" value="Sel1"/>
    <property type="match status" value="1"/>
</dbReference>
<evidence type="ECO:0008006" key="2">
    <source>
        <dbReference type="Google" id="ProtNLM"/>
    </source>
</evidence>
<dbReference type="InterPro" id="IPR011990">
    <property type="entry name" value="TPR-like_helical_dom_sf"/>
</dbReference>
<name>U9SL35_RHIID</name>
<gene>
    <name evidence="1" type="ORF">GLOINDRAFT_14347</name>
</gene>
<reference evidence="1" key="1">
    <citation type="submission" date="2013-07" db="EMBL/GenBank/DDBJ databases">
        <title>The genome of an arbuscular mycorrhizal fungus provides insights into the evolution of the oldest plant symbiosis.</title>
        <authorList>
            <consortium name="DOE Joint Genome Institute"/>
            <person name="Tisserant E."/>
            <person name="Malbreil M."/>
            <person name="Kuo A."/>
            <person name="Kohler A."/>
            <person name="Symeonidi A."/>
            <person name="Balestrini R."/>
            <person name="Charron P."/>
            <person name="Duensing N."/>
            <person name="Frei-dit-Frey N."/>
            <person name="Gianinazzi-Pearson V."/>
            <person name="Gilbert B."/>
            <person name="Handa Y."/>
            <person name="Hijri M."/>
            <person name="Kaul R."/>
            <person name="Kawaguchi M."/>
            <person name="Krajinski F."/>
            <person name="Lammers P."/>
            <person name="Lapierre D."/>
            <person name="Masclaux F.G."/>
            <person name="Murat C."/>
            <person name="Morin E."/>
            <person name="Ndikumana S."/>
            <person name="Pagni M."/>
            <person name="Petitpierre D."/>
            <person name="Requena N."/>
            <person name="Rosikiewicz P."/>
            <person name="Riley R."/>
            <person name="Saito K."/>
            <person name="San Clemente H."/>
            <person name="Shapiro H."/>
            <person name="van Tuinen D."/>
            <person name="Becard G."/>
            <person name="Bonfante P."/>
            <person name="Paszkowski U."/>
            <person name="Shachar-Hill Y."/>
            <person name="Young J.P."/>
            <person name="Sanders I.R."/>
            <person name="Henrissat B."/>
            <person name="Rensing S.A."/>
            <person name="Grigoriev I.V."/>
            <person name="Corradi N."/>
            <person name="Roux C."/>
            <person name="Martin F."/>
        </authorList>
    </citation>
    <scope>NUCLEOTIDE SEQUENCE</scope>
    <source>
        <strain evidence="1">DAOM 197198</strain>
    </source>
</reference>